<reference evidence="1" key="1">
    <citation type="submission" date="2021-07" db="EMBL/GenBank/DDBJ databases">
        <authorList>
            <person name="Catto M.A."/>
            <person name="Jacobson A."/>
            <person name="Kennedy G."/>
            <person name="Labadie P."/>
            <person name="Hunt B.G."/>
            <person name="Srinivasan R."/>
        </authorList>
    </citation>
    <scope>NUCLEOTIDE SEQUENCE</scope>
    <source>
        <strain evidence="1">PL_HMW_Pooled</strain>
        <tissue evidence="1">Head</tissue>
    </source>
</reference>
<gene>
    <name evidence="1" type="ORF">KUF71_006440</name>
</gene>
<evidence type="ECO:0000313" key="1">
    <source>
        <dbReference type="EMBL" id="KAK3916881.1"/>
    </source>
</evidence>
<comment type="caution">
    <text evidence="1">The sequence shown here is derived from an EMBL/GenBank/DDBJ whole genome shotgun (WGS) entry which is preliminary data.</text>
</comment>
<proteinExistence type="predicted"/>
<dbReference type="GO" id="GO:0003746">
    <property type="term" value="F:translation elongation factor activity"/>
    <property type="evidence" value="ECO:0007669"/>
    <property type="project" value="UniProtKB-KW"/>
</dbReference>
<reference evidence="1" key="2">
    <citation type="journal article" date="2023" name="BMC Genomics">
        <title>Pest status, molecular evolution, and epigenetic factors derived from the genome assembly of Frankliniella fusca, a thysanopteran phytovirus vector.</title>
        <authorList>
            <person name="Catto M.A."/>
            <person name="Labadie P.E."/>
            <person name="Jacobson A.L."/>
            <person name="Kennedy G.G."/>
            <person name="Srinivasan R."/>
            <person name="Hunt B.G."/>
        </authorList>
    </citation>
    <scope>NUCLEOTIDE SEQUENCE</scope>
    <source>
        <strain evidence="1">PL_HMW_Pooled</strain>
    </source>
</reference>
<organism evidence="1 2">
    <name type="scientific">Frankliniella fusca</name>
    <dbReference type="NCBI Taxonomy" id="407009"/>
    <lineage>
        <taxon>Eukaryota</taxon>
        <taxon>Metazoa</taxon>
        <taxon>Ecdysozoa</taxon>
        <taxon>Arthropoda</taxon>
        <taxon>Hexapoda</taxon>
        <taxon>Insecta</taxon>
        <taxon>Pterygota</taxon>
        <taxon>Neoptera</taxon>
        <taxon>Paraneoptera</taxon>
        <taxon>Thysanoptera</taxon>
        <taxon>Terebrantia</taxon>
        <taxon>Thripoidea</taxon>
        <taxon>Thripidae</taxon>
        <taxon>Frankliniella</taxon>
    </lineage>
</organism>
<dbReference type="EMBL" id="JAHWGI010000635">
    <property type="protein sequence ID" value="KAK3916881.1"/>
    <property type="molecule type" value="Genomic_DNA"/>
</dbReference>
<name>A0AAE1LEA3_9NEOP</name>
<evidence type="ECO:0000313" key="2">
    <source>
        <dbReference type="Proteomes" id="UP001219518"/>
    </source>
</evidence>
<dbReference type="AlphaFoldDB" id="A0AAE1LEA3"/>
<keyword evidence="2" id="KW-1185">Reference proteome</keyword>
<keyword evidence="1" id="KW-0251">Elongation factor</keyword>
<protein>
    <submittedName>
        <fullName evidence="1">Transcription elongation factor SPT6</fullName>
    </submittedName>
</protein>
<accession>A0AAE1LEA3</accession>
<sequence length="92" mass="10632">MLRVLIYFIYAINKTTGEKHRLCLNCYSFIGTDRLSSYTPLPSEDNDRVYKRVVDMNNTNRAARCICKLCSHKLLTPIDEIPDPPMVKNPEP</sequence>
<keyword evidence="1" id="KW-0648">Protein biosynthesis</keyword>
<dbReference type="Proteomes" id="UP001219518">
    <property type="component" value="Unassembled WGS sequence"/>
</dbReference>